<evidence type="ECO:0000313" key="1">
    <source>
        <dbReference type="EMBL" id="PYH95104.1"/>
    </source>
</evidence>
<proteinExistence type="predicted"/>
<gene>
    <name evidence="1" type="ORF">BO71DRAFT_429366</name>
</gene>
<protein>
    <submittedName>
        <fullName evidence="1">Uncharacterized protein</fullName>
    </submittedName>
</protein>
<dbReference type="Proteomes" id="UP000247810">
    <property type="component" value="Unassembled WGS sequence"/>
</dbReference>
<name>A0A319DD44_9EURO</name>
<evidence type="ECO:0000313" key="2">
    <source>
        <dbReference type="Proteomes" id="UP000247810"/>
    </source>
</evidence>
<dbReference type="EMBL" id="KZ825859">
    <property type="protein sequence ID" value="PYH95104.1"/>
    <property type="molecule type" value="Genomic_DNA"/>
</dbReference>
<accession>A0A319DD44</accession>
<reference evidence="1 2" key="1">
    <citation type="submission" date="2018-02" db="EMBL/GenBank/DDBJ databases">
        <title>The genomes of Aspergillus section Nigri reveals drivers in fungal speciation.</title>
        <authorList>
            <consortium name="DOE Joint Genome Institute"/>
            <person name="Vesth T.C."/>
            <person name="Nybo J."/>
            <person name="Theobald S."/>
            <person name="Brandl J."/>
            <person name="Frisvad J.C."/>
            <person name="Nielsen K.F."/>
            <person name="Lyhne E.K."/>
            <person name="Kogle M.E."/>
            <person name="Kuo A."/>
            <person name="Riley R."/>
            <person name="Clum A."/>
            <person name="Nolan M."/>
            <person name="Lipzen A."/>
            <person name="Salamov A."/>
            <person name="Henrissat B."/>
            <person name="Wiebenga A."/>
            <person name="De vries R.P."/>
            <person name="Grigoriev I.V."/>
            <person name="Mortensen U.H."/>
            <person name="Andersen M.R."/>
            <person name="Baker S.E."/>
        </authorList>
    </citation>
    <scope>NUCLEOTIDE SEQUENCE [LARGE SCALE GENOMIC DNA]</scope>
    <source>
        <strain evidence="1 2">CBS 707.79</strain>
    </source>
</reference>
<keyword evidence="2" id="KW-1185">Reference proteome</keyword>
<dbReference type="AlphaFoldDB" id="A0A319DD44"/>
<sequence length="102" mass="11528">MHRSLVYRLRFPSSTAVWHAVPWTTSPLHSASTALGNDLMLDVQLHLFRPRIAPVWMAIEAYPFYSQQRTADDDPNDRRASTQYATPWGTVDTLENLGATGL</sequence>
<dbReference type="VEuPathDB" id="FungiDB:BO71DRAFT_429366"/>
<organism evidence="1 2">
    <name type="scientific">Aspergillus ellipticus CBS 707.79</name>
    <dbReference type="NCBI Taxonomy" id="1448320"/>
    <lineage>
        <taxon>Eukaryota</taxon>
        <taxon>Fungi</taxon>
        <taxon>Dikarya</taxon>
        <taxon>Ascomycota</taxon>
        <taxon>Pezizomycotina</taxon>
        <taxon>Eurotiomycetes</taxon>
        <taxon>Eurotiomycetidae</taxon>
        <taxon>Eurotiales</taxon>
        <taxon>Aspergillaceae</taxon>
        <taxon>Aspergillus</taxon>
        <taxon>Aspergillus subgen. Circumdati</taxon>
    </lineage>
</organism>